<name>A0AAJ1IJG8_9SPIO</name>
<evidence type="ECO:0000313" key="4">
    <source>
        <dbReference type="Proteomes" id="UP001221217"/>
    </source>
</evidence>
<proteinExistence type="predicted"/>
<evidence type="ECO:0000256" key="1">
    <source>
        <dbReference type="SAM" id="Phobius"/>
    </source>
</evidence>
<reference evidence="3 4" key="1">
    <citation type="submission" date="2022-12" db="EMBL/GenBank/DDBJ databases">
        <title>Metagenome assembled genome from gulf of manar.</title>
        <authorList>
            <person name="Kohli P."/>
            <person name="Pk S."/>
            <person name="Venkata Ramana C."/>
            <person name="Sasikala C."/>
        </authorList>
    </citation>
    <scope>NUCLEOTIDE SEQUENCE [LARGE SCALE GENOMIC DNA]</scope>
    <source>
        <strain evidence="3">JB008</strain>
    </source>
</reference>
<feature type="transmembrane region" description="Helical" evidence="1">
    <location>
        <begin position="365"/>
        <end position="386"/>
    </location>
</feature>
<feature type="transmembrane region" description="Helical" evidence="1">
    <location>
        <begin position="398"/>
        <end position="417"/>
    </location>
</feature>
<feature type="transmembrane region" description="Helical" evidence="1">
    <location>
        <begin position="300"/>
        <end position="316"/>
    </location>
</feature>
<evidence type="ECO:0000313" key="3">
    <source>
        <dbReference type="EMBL" id="MDC7227286.1"/>
    </source>
</evidence>
<dbReference type="EMBL" id="JAQQAL010000024">
    <property type="protein sequence ID" value="MDC7227286.1"/>
    <property type="molecule type" value="Genomic_DNA"/>
</dbReference>
<dbReference type="SUPFAM" id="SSF55729">
    <property type="entry name" value="Acyl-CoA N-acyltransferases (Nat)"/>
    <property type="match status" value="2"/>
</dbReference>
<dbReference type="Gene3D" id="3.40.630.30">
    <property type="match status" value="2"/>
</dbReference>
<organism evidence="3 4">
    <name type="scientific">Candidatus Thalassospirochaeta sargassi</name>
    <dbReference type="NCBI Taxonomy" id="3119039"/>
    <lineage>
        <taxon>Bacteria</taxon>
        <taxon>Pseudomonadati</taxon>
        <taxon>Spirochaetota</taxon>
        <taxon>Spirochaetia</taxon>
        <taxon>Spirochaetales</taxon>
        <taxon>Spirochaetaceae</taxon>
        <taxon>Candidatus Thalassospirochaeta</taxon>
    </lineage>
</organism>
<dbReference type="InterPro" id="IPR000182">
    <property type="entry name" value="GNAT_dom"/>
</dbReference>
<dbReference type="AlphaFoldDB" id="A0AAJ1IJG8"/>
<dbReference type="PROSITE" id="PS51186">
    <property type="entry name" value="GNAT"/>
    <property type="match status" value="2"/>
</dbReference>
<accession>A0AAJ1IJG8</accession>
<keyword evidence="1" id="KW-0472">Membrane</keyword>
<evidence type="ECO:0000259" key="2">
    <source>
        <dbReference type="PROSITE" id="PS51186"/>
    </source>
</evidence>
<dbReference type="PANTHER" id="PTHR43072">
    <property type="entry name" value="N-ACETYLTRANSFERASE"/>
    <property type="match status" value="1"/>
</dbReference>
<protein>
    <submittedName>
        <fullName evidence="3">GNAT family N-acetyltransferase</fullName>
    </submittedName>
</protein>
<comment type="caution">
    <text evidence="3">The sequence shown here is derived from an EMBL/GenBank/DDBJ whole genome shotgun (WGS) entry which is preliminary data.</text>
</comment>
<keyword evidence="1" id="KW-1133">Transmembrane helix</keyword>
<feature type="transmembrane region" description="Helical" evidence="1">
    <location>
        <begin position="336"/>
        <end position="353"/>
    </location>
</feature>
<gene>
    <name evidence="3" type="ORF">PQJ61_11045</name>
</gene>
<keyword evidence="1" id="KW-0812">Transmembrane</keyword>
<feature type="transmembrane region" description="Helical" evidence="1">
    <location>
        <begin position="470"/>
        <end position="487"/>
    </location>
</feature>
<dbReference type="Pfam" id="PF00583">
    <property type="entry name" value="Acetyltransf_1"/>
    <property type="match status" value="2"/>
</dbReference>
<feature type="domain" description="N-acetyltransferase" evidence="2">
    <location>
        <begin position="163"/>
        <end position="303"/>
    </location>
</feature>
<feature type="transmembrane region" description="Helical" evidence="1">
    <location>
        <begin position="499"/>
        <end position="515"/>
    </location>
</feature>
<dbReference type="GO" id="GO:0016747">
    <property type="term" value="F:acyltransferase activity, transferring groups other than amino-acyl groups"/>
    <property type="evidence" value="ECO:0007669"/>
    <property type="project" value="InterPro"/>
</dbReference>
<dbReference type="Proteomes" id="UP001221217">
    <property type="component" value="Unassembled WGS sequence"/>
</dbReference>
<feature type="transmembrane region" description="Helical" evidence="1">
    <location>
        <begin position="437"/>
        <end position="458"/>
    </location>
</feature>
<sequence length="516" mass="57702">MADYVVVQLELVSAEEALHLLKKAGSSLSDTGIYQWDEVYSDIEKGNAFGCFIDDQLTAYVCLNQVNDEQYAEVEFQNPAASALTIHRLAVLPEYQGRGIASAIISFAETYAAKNNYRSIRLDAFSRNPGALRLYEDRGYIQRGIVSLRGGLFHLFEKQLPGIEFRAMRPEDSGETKNLARKSFPFFYRLFIRNFNNGEVAVENGKIIGAAVWHRFNAGGKIFGFLDFGFTDSGHRGRGIGRNAYRLALERMEAKHSEYLGALVLCDNTASWKLLEDCGCRRVGYIETAREFGIAGALKIWFNSAYAFAPGADLWIKGMKKMKRREASIAETVRNIAVFIILNAVIALVQGLYLSGRPDFETAGLVAAFCALKLLSSGTFIIGSGMRFRFHFWKSGMLLPLIIFFGGGIYPLGGGYYPAAERWNYHENRLRLGLIGLGGWMASILAGAAWLAAAYYLPDSITLPSHFPKWIFISLIFNCCPFVMESWPGARVVKWNRKVFAVLFLISLLLIVLFIL</sequence>
<feature type="domain" description="N-acetyltransferase" evidence="2">
    <location>
        <begin position="4"/>
        <end position="161"/>
    </location>
</feature>
<dbReference type="InterPro" id="IPR016181">
    <property type="entry name" value="Acyl_CoA_acyltransferase"/>
</dbReference>
<dbReference type="CDD" id="cd04301">
    <property type="entry name" value="NAT_SF"/>
    <property type="match status" value="2"/>
</dbReference>